<dbReference type="EMBL" id="ML208324">
    <property type="protein sequence ID" value="TFK69768.1"/>
    <property type="molecule type" value="Genomic_DNA"/>
</dbReference>
<sequence length="692" mass="78447">MGRKATKKFASSGKLKKTIQARQKHKKIIKTIEGRRGARNAKRNGRTVVQQDEDEEDEDEIEVPKRMTVDDFLGAGFMQGGGSNSDEDGSQDFDDGTEPDHSGEDDIADDASFASVDDLEDEGETHLQELSKLAEKDPEFYQYLQENDRELLEFDPNNGDDSDASMSDGDQDQTVEDKVPVLTKVILQKWQKTLLEQRSLRSLRKLLIAFRSAVYMNEEDHTPVWTIDSSKVYNKLLITTLRYAPVVLSHHVPVKVLPNGHFKPPTQTPKLKTLQKMILSYFHNVINLLSQLSDTDMLEVAITESAKIIPYIITSRKAIKTYLKKCLELWCSSADNVRIAAYVAIRKLACSSDDTILDHILKGSYMTLIRSSKSTTVYTLPAINLMKNSASEVFCMNHVTTYQHAFGYIRQLAIHLRNSIKSKTKESYKLVYNWQYVHCVDFWSIVLARACDARNELATGKESDLKTLIYPLVQVSLGAIKLISNSRSYPFHLHIIHSLLHLTRHTGTYVPISPYILPILTTTLAAGSRPKSSTLRPLDFETHIRAPQQYAKTRIYAECLVEETSYLLAEWLCSSPVHGSISFPEIVVPIVVLLRKSIKSARSNSNVGKELNVVKTLVERIEESATWLENKRRGVSFAPAMTTEVNEWEKSIRLQLDDSPLGKYLRVQQKAREKRQKLLDKAQVGEDEILED</sequence>
<organism evidence="1 2">
    <name type="scientific">Pluteus cervinus</name>
    <dbReference type="NCBI Taxonomy" id="181527"/>
    <lineage>
        <taxon>Eukaryota</taxon>
        <taxon>Fungi</taxon>
        <taxon>Dikarya</taxon>
        <taxon>Basidiomycota</taxon>
        <taxon>Agaricomycotina</taxon>
        <taxon>Agaricomycetes</taxon>
        <taxon>Agaricomycetidae</taxon>
        <taxon>Agaricales</taxon>
        <taxon>Pluteineae</taxon>
        <taxon>Pluteaceae</taxon>
        <taxon>Pluteus</taxon>
    </lineage>
</organism>
<reference evidence="1 2" key="1">
    <citation type="journal article" date="2019" name="Nat. Ecol. Evol.">
        <title>Megaphylogeny resolves global patterns of mushroom evolution.</title>
        <authorList>
            <person name="Varga T."/>
            <person name="Krizsan K."/>
            <person name="Foldi C."/>
            <person name="Dima B."/>
            <person name="Sanchez-Garcia M."/>
            <person name="Sanchez-Ramirez S."/>
            <person name="Szollosi G.J."/>
            <person name="Szarkandi J.G."/>
            <person name="Papp V."/>
            <person name="Albert L."/>
            <person name="Andreopoulos W."/>
            <person name="Angelini C."/>
            <person name="Antonin V."/>
            <person name="Barry K.W."/>
            <person name="Bougher N.L."/>
            <person name="Buchanan P."/>
            <person name="Buyck B."/>
            <person name="Bense V."/>
            <person name="Catcheside P."/>
            <person name="Chovatia M."/>
            <person name="Cooper J."/>
            <person name="Damon W."/>
            <person name="Desjardin D."/>
            <person name="Finy P."/>
            <person name="Geml J."/>
            <person name="Haridas S."/>
            <person name="Hughes K."/>
            <person name="Justo A."/>
            <person name="Karasinski D."/>
            <person name="Kautmanova I."/>
            <person name="Kiss B."/>
            <person name="Kocsube S."/>
            <person name="Kotiranta H."/>
            <person name="LaButti K.M."/>
            <person name="Lechner B.E."/>
            <person name="Liimatainen K."/>
            <person name="Lipzen A."/>
            <person name="Lukacs Z."/>
            <person name="Mihaltcheva S."/>
            <person name="Morgado L.N."/>
            <person name="Niskanen T."/>
            <person name="Noordeloos M.E."/>
            <person name="Ohm R.A."/>
            <person name="Ortiz-Santana B."/>
            <person name="Ovrebo C."/>
            <person name="Racz N."/>
            <person name="Riley R."/>
            <person name="Savchenko A."/>
            <person name="Shiryaev A."/>
            <person name="Soop K."/>
            <person name="Spirin V."/>
            <person name="Szebenyi C."/>
            <person name="Tomsovsky M."/>
            <person name="Tulloss R.E."/>
            <person name="Uehling J."/>
            <person name="Grigoriev I.V."/>
            <person name="Vagvolgyi C."/>
            <person name="Papp T."/>
            <person name="Martin F.M."/>
            <person name="Miettinen O."/>
            <person name="Hibbett D.S."/>
            <person name="Nagy L.G."/>
        </authorList>
    </citation>
    <scope>NUCLEOTIDE SEQUENCE [LARGE SCALE GENOMIC DNA]</scope>
    <source>
        <strain evidence="1 2">NL-1719</strain>
    </source>
</reference>
<evidence type="ECO:0000313" key="1">
    <source>
        <dbReference type="EMBL" id="TFK69768.1"/>
    </source>
</evidence>
<proteinExistence type="predicted"/>
<name>A0ACD3AVM0_9AGAR</name>
<dbReference type="Proteomes" id="UP000308600">
    <property type="component" value="Unassembled WGS sequence"/>
</dbReference>
<keyword evidence="2" id="KW-1185">Reference proteome</keyword>
<evidence type="ECO:0000313" key="2">
    <source>
        <dbReference type="Proteomes" id="UP000308600"/>
    </source>
</evidence>
<protein>
    <submittedName>
        <fullName evidence="1">Noc2-domain-containing protein</fullName>
    </submittedName>
</protein>
<accession>A0ACD3AVM0</accession>
<gene>
    <name evidence="1" type="ORF">BDN72DRAFT_943843</name>
</gene>